<gene>
    <name evidence="11" type="primary">LY6L</name>
</gene>
<dbReference type="SMART" id="SM00134">
    <property type="entry name" value="LU"/>
    <property type="match status" value="1"/>
</dbReference>
<dbReference type="eggNOG" id="ENOG502TM7T">
    <property type="taxonomic scope" value="Eukaryota"/>
</dbReference>
<dbReference type="PANTHER" id="PTHR32217:SF2">
    <property type="entry name" value="LYMPHOCYTE ANTIGEN 6L"/>
    <property type="match status" value="1"/>
</dbReference>
<evidence type="ECO:0000259" key="10">
    <source>
        <dbReference type="SMART" id="SM00134"/>
    </source>
</evidence>
<feature type="chain" id="PRO_5014171611" evidence="9">
    <location>
        <begin position="17"/>
        <end position="138"/>
    </location>
</feature>
<reference evidence="11" key="3">
    <citation type="submission" date="2025-09" db="UniProtKB">
        <authorList>
            <consortium name="Ensembl"/>
        </authorList>
    </citation>
    <scope>IDENTIFICATION</scope>
</reference>
<evidence type="ECO:0000256" key="5">
    <source>
        <dbReference type="ARBA" id="ARBA00023136"/>
    </source>
</evidence>
<dbReference type="GO" id="GO:0098552">
    <property type="term" value="C:side of membrane"/>
    <property type="evidence" value="ECO:0007669"/>
    <property type="project" value="UniProtKB-KW"/>
</dbReference>
<keyword evidence="8" id="KW-0449">Lipoprotein</keyword>
<evidence type="ECO:0000256" key="2">
    <source>
        <dbReference type="ARBA" id="ARBA00022475"/>
    </source>
</evidence>
<dbReference type="Proteomes" id="UP000028761">
    <property type="component" value="Chromosome 8"/>
</dbReference>
<keyword evidence="2" id="KW-1003">Cell membrane</keyword>
<organism evidence="11 12">
    <name type="scientific">Papio anubis</name>
    <name type="common">Olive baboon</name>
    <dbReference type="NCBI Taxonomy" id="9555"/>
    <lineage>
        <taxon>Eukaryota</taxon>
        <taxon>Metazoa</taxon>
        <taxon>Chordata</taxon>
        <taxon>Craniata</taxon>
        <taxon>Vertebrata</taxon>
        <taxon>Euteleostomi</taxon>
        <taxon>Mammalia</taxon>
        <taxon>Eutheria</taxon>
        <taxon>Euarchontoglires</taxon>
        <taxon>Primates</taxon>
        <taxon>Haplorrhini</taxon>
        <taxon>Catarrhini</taxon>
        <taxon>Cercopithecidae</taxon>
        <taxon>Cercopithecinae</taxon>
        <taxon>Papio</taxon>
    </lineage>
</organism>
<dbReference type="Pfam" id="PF00021">
    <property type="entry name" value="UPAR_LY6"/>
    <property type="match status" value="1"/>
</dbReference>
<dbReference type="GeneTree" id="ENSGT00940000154560"/>
<evidence type="ECO:0000313" key="12">
    <source>
        <dbReference type="Proteomes" id="UP000028761"/>
    </source>
</evidence>
<evidence type="ECO:0000256" key="9">
    <source>
        <dbReference type="SAM" id="SignalP"/>
    </source>
</evidence>
<evidence type="ECO:0000256" key="6">
    <source>
        <dbReference type="ARBA" id="ARBA00023157"/>
    </source>
</evidence>
<keyword evidence="12" id="KW-1185">Reference proteome</keyword>
<dbReference type="CTD" id="101928108"/>
<proteinExistence type="predicted"/>
<feature type="signal peptide" evidence="9">
    <location>
        <begin position="1"/>
        <end position="16"/>
    </location>
</feature>
<accession>A0A096N8M4</accession>
<dbReference type="KEGG" id="panu:116276422"/>
<dbReference type="GO" id="GO:0005886">
    <property type="term" value="C:plasma membrane"/>
    <property type="evidence" value="ECO:0007669"/>
    <property type="project" value="UniProtKB-SubCell"/>
</dbReference>
<protein>
    <submittedName>
        <fullName evidence="11">Lymphocyte antigen 6 family member L</fullName>
    </submittedName>
</protein>
<dbReference type="STRING" id="9555.ENSPANP00000008955"/>
<dbReference type="PANTHER" id="PTHR32217">
    <property type="entry name" value="LYMPHOCYTE ANTIGEN 6H"/>
    <property type="match status" value="1"/>
</dbReference>
<dbReference type="Ensembl" id="ENSPANT00000028095.3">
    <property type="protein sequence ID" value="ENSPANP00000008955.2"/>
    <property type="gene ID" value="ENSPANG00000005806.3"/>
</dbReference>
<comment type="subcellular location">
    <subcellularLocation>
        <location evidence="1">Cell membrane</location>
        <topology evidence="1">Lipid-anchor</topology>
        <topology evidence="1">GPI-anchor</topology>
    </subcellularLocation>
</comment>
<keyword evidence="7" id="KW-0325">Glycoprotein</keyword>
<evidence type="ECO:0000313" key="11">
    <source>
        <dbReference type="Ensembl" id="ENSPANP00000008955.2"/>
    </source>
</evidence>
<evidence type="ECO:0000256" key="7">
    <source>
        <dbReference type="ARBA" id="ARBA00023180"/>
    </source>
</evidence>
<dbReference type="SUPFAM" id="SSF57302">
    <property type="entry name" value="Snake toxin-like"/>
    <property type="match status" value="1"/>
</dbReference>
<keyword evidence="3" id="KW-0336">GPI-anchor</keyword>
<dbReference type="InterPro" id="IPR016054">
    <property type="entry name" value="LY6_UPA_recep-like"/>
</dbReference>
<evidence type="ECO:0000256" key="1">
    <source>
        <dbReference type="ARBA" id="ARBA00004609"/>
    </source>
</evidence>
<dbReference type="CDD" id="cd23551">
    <property type="entry name" value="TFP_LU_ECD_Ly6L"/>
    <property type="match status" value="1"/>
</dbReference>
<keyword evidence="4 9" id="KW-0732">Signal</keyword>
<dbReference type="Bgee" id="ENSPANG00000005806">
    <property type="expression patterns" value="Expressed in habenula and 2 other cell types or tissues"/>
</dbReference>
<evidence type="ECO:0000256" key="4">
    <source>
        <dbReference type="ARBA" id="ARBA00022729"/>
    </source>
</evidence>
<feature type="domain" description="UPAR/Ly6" evidence="10">
    <location>
        <begin position="28"/>
        <end position="122"/>
    </location>
</feature>
<evidence type="ECO:0000256" key="8">
    <source>
        <dbReference type="ARBA" id="ARBA00023288"/>
    </source>
</evidence>
<dbReference type="OMA" id="PRCPNDN"/>
<keyword evidence="6" id="KW-1015">Disulfide bond</keyword>
<dbReference type="HOGENOM" id="CLU_106772_1_0_1"/>
<reference evidence="11" key="2">
    <citation type="submission" date="2025-08" db="UniProtKB">
        <authorList>
            <consortium name="Ensembl"/>
        </authorList>
    </citation>
    <scope>IDENTIFICATION</scope>
</reference>
<keyword evidence="5" id="KW-0472">Membrane</keyword>
<reference evidence="11 12" key="1">
    <citation type="submission" date="2012-03" db="EMBL/GenBank/DDBJ databases">
        <title>Whole Genome Assembly of Papio anubis.</title>
        <authorList>
            <person name="Liu Y.L."/>
            <person name="Abraham K.A."/>
            <person name="Akbar H.A."/>
            <person name="Ali S.A."/>
            <person name="Anosike U.A."/>
            <person name="Aqrawi P.A."/>
            <person name="Arias F.A."/>
            <person name="Attaway T.A."/>
            <person name="Awwad R.A."/>
            <person name="Babu C.B."/>
            <person name="Bandaranaike D.B."/>
            <person name="Battles P.B."/>
            <person name="Bell A.B."/>
            <person name="Beltran B.B."/>
            <person name="Berhane-Mersha D.B."/>
            <person name="Bess C.B."/>
            <person name="Bickham C.B."/>
            <person name="Bolden T.B."/>
            <person name="Carter K.C."/>
            <person name="Chau D.C."/>
            <person name="Chavez A.C."/>
            <person name="Clerc-Blankenburg K.C."/>
            <person name="Coyle M.C."/>
            <person name="Dao M.D."/>
            <person name="Davila M.L.D."/>
            <person name="Davy-Carroll L.D."/>
            <person name="Denson S.D."/>
            <person name="Dinh H.D."/>
            <person name="Fernandez S.F."/>
            <person name="Fernando P.F."/>
            <person name="Forbes L.F."/>
            <person name="Francis C.F."/>
            <person name="Francisco L.F."/>
            <person name="Fu Q.F."/>
            <person name="Garcia-Iii R.G."/>
            <person name="Garrett T.G."/>
            <person name="Gross S.G."/>
            <person name="Gubbala S.G."/>
            <person name="Hirani K.H."/>
            <person name="Hogues M.H."/>
            <person name="Hollins B.H."/>
            <person name="Jackson L.J."/>
            <person name="Javaid M.J."/>
            <person name="Jhangiani S.J."/>
            <person name="Johnson A.J."/>
            <person name="Johnson B.J."/>
            <person name="Jones J.J."/>
            <person name="Joshi V.J."/>
            <person name="Kalu J.K."/>
            <person name="Khan N.K."/>
            <person name="Korchina V.K."/>
            <person name="Kovar C.K."/>
            <person name="Lago L.L."/>
            <person name="Lara F.L."/>
            <person name="Le T.-K.L."/>
            <person name="Lee S.L."/>
            <person name="Legall-Iii F.L."/>
            <person name="Lemon S.L."/>
            <person name="Liu J.L."/>
            <person name="Liu Y.-S.L."/>
            <person name="Liyanage D.L."/>
            <person name="Lopez J.L."/>
            <person name="Lorensuhewa L.L."/>
            <person name="Mata R.M."/>
            <person name="Mathew T.M."/>
            <person name="Mercado C.M."/>
            <person name="Mercado I.M."/>
            <person name="Morales K.M."/>
            <person name="Morgan M.M."/>
            <person name="Munidasa M.M."/>
            <person name="Ngo D.N."/>
            <person name="Nguyen L.N."/>
            <person name="Nguyen T.N."/>
            <person name="Nguyen N.N."/>
            <person name="Obregon M.O."/>
            <person name="Okwuonu G.O."/>
            <person name="Ongeri F.O."/>
            <person name="Onwere C.O."/>
            <person name="Osifeso I.O."/>
            <person name="Parra A.P."/>
            <person name="Patil S.P."/>
            <person name="Perez A.P."/>
            <person name="Perez Y.P."/>
            <person name="Pham C.P."/>
            <person name="Pu L.-L.P."/>
            <person name="Puazo M.P."/>
            <person name="Quiroz J.Q."/>
            <person name="Rouhana J.R."/>
            <person name="Ruiz M.R."/>
            <person name="Ruiz S.-J.R."/>
            <person name="Saada N.S."/>
            <person name="Santibanez J.S."/>
            <person name="Scheel M.S."/>
            <person name="Schneider B.S."/>
            <person name="Simmons D.S."/>
            <person name="Sisson I.S."/>
            <person name="Tang L.-Y.T."/>
            <person name="Thornton R.T."/>
            <person name="Tisius J.T."/>
            <person name="Toledanes G.T."/>
            <person name="Trejos Z.T."/>
            <person name="Usmani K.U."/>
            <person name="Varghese R.V."/>
            <person name="Vattathil S.V."/>
            <person name="Vee V.V."/>
            <person name="Walker D.W."/>
            <person name="Weissenberger G.W."/>
            <person name="White C.W."/>
            <person name="Williams A.W."/>
            <person name="Woodworth J.W."/>
            <person name="Wright R.W."/>
            <person name="Zhu Y.Z."/>
            <person name="Han Y.H."/>
            <person name="Newsham I.N."/>
            <person name="Nazareth L.N."/>
            <person name="Worley K.W."/>
            <person name="Muzny D.M."/>
            <person name="Rogers J.R."/>
            <person name="Gibbs R.G."/>
        </authorList>
    </citation>
    <scope>NUCLEOTIDE SEQUENCE [LARGE SCALE GENOMIC DNA]</scope>
</reference>
<dbReference type="InterPro" id="IPR051445">
    <property type="entry name" value="LY6H/LY6L_nAChR_modulators"/>
</dbReference>
<sequence length="138" mass="14896">MEGLVLALCALPLAAASAVCATMPARNLSCYQCFKVSSWRQCPPTACSPLDQVCISNEVVVSFEWSVHTLLSKRCAPRCPNTNTKFEWTPAPTVQGVITRRCCSGALCNRAPTPQEGRWALQGGLLLQVGLGFLRALL</sequence>
<evidence type="ECO:0000256" key="3">
    <source>
        <dbReference type="ARBA" id="ARBA00022622"/>
    </source>
</evidence>
<dbReference type="RefSeq" id="XP_031525662.1">
    <property type="nucleotide sequence ID" value="XM_031669802.1"/>
</dbReference>
<dbReference type="Gene3D" id="2.10.60.10">
    <property type="entry name" value="CD59"/>
    <property type="match status" value="1"/>
</dbReference>
<dbReference type="AlphaFoldDB" id="A0A096N8M4"/>
<dbReference type="GeneID" id="116276422"/>
<name>A0A096N8M4_PAPAN</name>
<dbReference type="InterPro" id="IPR045860">
    <property type="entry name" value="Snake_toxin-like_sf"/>
</dbReference>